<dbReference type="GO" id="GO:0003824">
    <property type="term" value="F:catalytic activity"/>
    <property type="evidence" value="ECO:0007669"/>
    <property type="project" value="InterPro"/>
</dbReference>
<gene>
    <name evidence="1" type="ORF">G6F64_014178</name>
</gene>
<keyword evidence="2" id="KW-1185">Reference proteome</keyword>
<dbReference type="SUPFAM" id="SSF56529">
    <property type="entry name" value="FAH"/>
    <property type="match status" value="1"/>
</dbReference>
<reference evidence="1" key="1">
    <citation type="journal article" date="2020" name="Microb. Genom.">
        <title>Genetic diversity of clinical and environmental Mucorales isolates obtained from an investigation of mucormycosis cases among solid organ transplant recipients.</title>
        <authorList>
            <person name="Nguyen M.H."/>
            <person name="Kaul D."/>
            <person name="Muto C."/>
            <person name="Cheng S.J."/>
            <person name="Richter R.A."/>
            <person name="Bruno V.M."/>
            <person name="Liu G."/>
            <person name="Beyhan S."/>
            <person name="Sundermann A.J."/>
            <person name="Mounaud S."/>
            <person name="Pasculle A.W."/>
            <person name="Nierman W.C."/>
            <person name="Driscoll E."/>
            <person name="Cumbie R."/>
            <person name="Clancy C.J."/>
            <person name="Dupont C.L."/>
        </authorList>
    </citation>
    <scope>NUCLEOTIDE SEQUENCE</scope>
    <source>
        <strain evidence="1">GL11</strain>
    </source>
</reference>
<dbReference type="EMBL" id="JAANQT010007507">
    <property type="protein sequence ID" value="KAG1286670.1"/>
    <property type="molecule type" value="Genomic_DNA"/>
</dbReference>
<dbReference type="InterPro" id="IPR036663">
    <property type="entry name" value="Fumarylacetoacetase_C_sf"/>
</dbReference>
<proteinExistence type="predicted"/>
<name>A0A9P7BK20_RHIOR</name>
<organism evidence="1 2">
    <name type="scientific">Rhizopus oryzae</name>
    <name type="common">Mucormycosis agent</name>
    <name type="synonym">Rhizopus arrhizus var. delemar</name>
    <dbReference type="NCBI Taxonomy" id="64495"/>
    <lineage>
        <taxon>Eukaryota</taxon>
        <taxon>Fungi</taxon>
        <taxon>Fungi incertae sedis</taxon>
        <taxon>Mucoromycota</taxon>
        <taxon>Mucoromycotina</taxon>
        <taxon>Mucoromycetes</taxon>
        <taxon>Mucorales</taxon>
        <taxon>Mucorineae</taxon>
        <taxon>Rhizopodaceae</taxon>
        <taxon>Rhizopus</taxon>
    </lineage>
</organism>
<evidence type="ECO:0000313" key="2">
    <source>
        <dbReference type="Proteomes" id="UP000716291"/>
    </source>
</evidence>
<protein>
    <submittedName>
        <fullName evidence="1">Uncharacterized protein</fullName>
    </submittedName>
</protein>
<evidence type="ECO:0000313" key="1">
    <source>
        <dbReference type="EMBL" id="KAG1286670.1"/>
    </source>
</evidence>
<dbReference type="Gene3D" id="3.90.850.10">
    <property type="entry name" value="Fumarylacetoacetase-like, C-terminal domain"/>
    <property type="match status" value="1"/>
</dbReference>
<dbReference type="AlphaFoldDB" id="A0A9P7BK20"/>
<sequence>MADALALVGAQLGHRVGHPVKQFAAAGGQAGAAGLELHHTVAQQVIQYVLLVLVGRHTQAVDDLVSGVQRRGEGAGDLLARGLIVTLAAQPDLRAVDFQLTAVDLLERAVQQLAYVLGPVRRGHHAAHGEAVDHIAHAIDLLQAGQHVITGSYAGFLDVPANQDIELTYGDLGVLRLRFNH</sequence>
<dbReference type="Proteomes" id="UP000716291">
    <property type="component" value="Unassembled WGS sequence"/>
</dbReference>
<accession>A0A9P7BK20</accession>
<comment type="caution">
    <text evidence="1">The sequence shown here is derived from an EMBL/GenBank/DDBJ whole genome shotgun (WGS) entry which is preliminary data.</text>
</comment>